<keyword evidence="4" id="KW-0808">Transferase</keyword>
<dbReference type="GO" id="GO:0070212">
    <property type="term" value="P:protein poly-ADP-ribosylation"/>
    <property type="evidence" value="ECO:0007669"/>
    <property type="project" value="TreeGrafter"/>
</dbReference>
<protein>
    <recommendedName>
        <fullName evidence="2">NAD(+) ADP-ribosyltransferase</fullName>
        <ecNumber evidence="2">2.4.2.30</ecNumber>
    </recommendedName>
</protein>
<evidence type="ECO:0000313" key="13">
    <source>
        <dbReference type="WBParaSite" id="HNAJ_0000613901-mRNA-1"/>
    </source>
</evidence>
<feature type="compositionally biased region" description="Basic residues" evidence="10">
    <location>
        <begin position="253"/>
        <end position="262"/>
    </location>
</feature>
<feature type="domain" description="WGR" evidence="12">
    <location>
        <begin position="70"/>
        <end position="166"/>
    </location>
</feature>
<dbReference type="InterPro" id="IPR050800">
    <property type="entry name" value="ARTD/PARP"/>
</dbReference>
<comment type="subcellular location">
    <subcellularLocation>
        <location evidence="1">Nucleus</location>
    </subcellularLocation>
</comment>
<dbReference type="Pfam" id="PF05406">
    <property type="entry name" value="WGR"/>
    <property type="match status" value="1"/>
</dbReference>
<keyword evidence="6" id="KW-0520">NAD</keyword>
<evidence type="ECO:0000256" key="2">
    <source>
        <dbReference type="ARBA" id="ARBA00012020"/>
    </source>
</evidence>
<dbReference type="Pfam" id="PF02877">
    <property type="entry name" value="PARP_reg"/>
    <property type="match status" value="1"/>
</dbReference>
<evidence type="ECO:0000256" key="8">
    <source>
        <dbReference type="ARBA" id="ARBA00024347"/>
    </source>
</evidence>
<evidence type="ECO:0000256" key="1">
    <source>
        <dbReference type="ARBA" id="ARBA00004123"/>
    </source>
</evidence>
<dbReference type="Gene3D" id="1.20.142.10">
    <property type="entry name" value="Poly(ADP-ribose) polymerase, regulatory domain"/>
    <property type="match status" value="1"/>
</dbReference>
<reference evidence="13" key="1">
    <citation type="submission" date="2017-02" db="UniProtKB">
        <authorList>
            <consortium name="WormBaseParasite"/>
        </authorList>
    </citation>
    <scope>IDENTIFICATION</scope>
</reference>
<evidence type="ECO:0000259" key="11">
    <source>
        <dbReference type="PROSITE" id="PS51060"/>
    </source>
</evidence>
<dbReference type="SUPFAM" id="SSF142921">
    <property type="entry name" value="WGR domain-like"/>
    <property type="match status" value="1"/>
</dbReference>
<keyword evidence="7" id="KW-0539">Nucleus</keyword>
<dbReference type="GO" id="GO:0005730">
    <property type="term" value="C:nucleolus"/>
    <property type="evidence" value="ECO:0007669"/>
    <property type="project" value="TreeGrafter"/>
</dbReference>
<evidence type="ECO:0000259" key="12">
    <source>
        <dbReference type="PROSITE" id="PS51977"/>
    </source>
</evidence>
<keyword evidence="3" id="KW-0328">Glycosyltransferase</keyword>
<name>A0A0R3TGE8_RODNA</name>
<evidence type="ECO:0000256" key="7">
    <source>
        <dbReference type="ARBA" id="ARBA00023242"/>
    </source>
</evidence>
<dbReference type="InterPro" id="IPR036616">
    <property type="entry name" value="Poly(ADP-ribose)pol_reg_dom_sf"/>
</dbReference>
<dbReference type="SUPFAM" id="SSF47587">
    <property type="entry name" value="Domain of poly(ADP-ribose) polymerase"/>
    <property type="match status" value="1"/>
</dbReference>
<feature type="domain" description="PARP alpha-helical" evidence="11">
    <location>
        <begin position="178"/>
        <end position="325"/>
    </location>
</feature>
<dbReference type="STRING" id="102285.A0A0R3TGE8"/>
<accession>A0A0R3TGE8</accession>
<dbReference type="Gene3D" id="2.20.140.10">
    <property type="entry name" value="WGR domain"/>
    <property type="match status" value="1"/>
</dbReference>
<comment type="similarity">
    <text evidence="8">Belongs to the ARTD/PARP family.</text>
</comment>
<comment type="catalytic activity">
    <reaction evidence="9">
        <text>NAD(+) + (ADP-D-ribosyl)n-acceptor = nicotinamide + (ADP-D-ribosyl)n+1-acceptor + H(+).</text>
        <dbReference type="EC" id="2.4.2.30"/>
    </reaction>
</comment>
<organism evidence="13">
    <name type="scientific">Rodentolepis nana</name>
    <name type="common">Dwarf tapeworm</name>
    <name type="synonym">Hymenolepis nana</name>
    <dbReference type="NCBI Taxonomy" id="102285"/>
    <lineage>
        <taxon>Eukaryota</taxon>
        <taxon>Metazoa</taxon>
        <taxon>Spiralia</taxon>
        <taxon>Lophotrochozoa</taxon>
        <taxon>Platyhelminthes</taxon>
        <taxon>Cestoda</taxon>
        <taxon>Eucestoda</taxon>
        <taxon>Cyclophyllidea</taxon>
        <taxon>Hymenolepididae</taxon>
        <taxon>Rodentolepis</taxon>
    </lineage>
</organism>
<dbReference type="GO" id="GO:0006302">
    <property type="term" value="P:double-strand break repair"/>
    <property type="evidence" value="ECO:0007669"/>
    <property type="project" value="TreeGrafter"/>
</dbReference>
<dbReference type="InterPro" id="IPR004102">
    <property type="entry name" value="Poly(ADP-ribose)pol_reg_dom"/>
</dbReference>
<dbReference type="SMART" id="SM00773">
    <property type="entry name" value="WGR"/>
    <property type="match status" value="1"/>
</dbReference>
<dbReference type="GO" id="GO:0016779">
    <property type="term" value="F:nucleotidyltransferase activity"/>
    <property type="evidence" value="ECO:0007669"/>
    <property type="project" value="UniProtKB-KW"/>
</dbReference>
<dbReference type="PANTHER" id="PTHR10459">
    <property type="entry name" value="DNA LIGASE"/>
    <property type="match status" value="1"/>
</dbReference>
<proteinExistence type="inferred from homology"/>
<evidence type="ECO:0000256" key="5">
    <source>
        <dbReference type="ARBA" id="ARBA00022695"/>
    </source>
</evidence>
<dbReference type="InterPro" id="IPR036930">
    <property type="entry name" value="WGR_dom_sf"/>
</dbReference>
<dbReference type="PANTHER" id="PTHR10459:SF60">
    <property type="entry name" value="POLY [ADP-RIBOSE] POLYMERASE 2"/>
    <property type="match status" value="1"/>
</dbReference>
<dbReference type="InterPro" id="IPR008893">
    <property type="entry name" value="WGR_domain"/>
</dbReference>
<dbReference type="GO" id="GO:0003950">
    <property type="term" value="F:NAD+ poly-ADP-ribosyltransferase activity"/>
    <property type="evidence" value="ECO:0007669"/>
    <property type="project" value="UniProtKB-EC"/>
</dbReference>
<evidence type="ECO:0000256" key="4">
    <source>
        <dbReference type="ARBA" id="ARBA00022679"/>
    </source>
</evidence>
<sequence>LVSYTYFNIPAGKRKTIPADSKSTPVKKAKVRDTKSNHDNASDDDKPAIAKIIIKGRVPVDPQCTGKVNVAHVLHDGNNVYNFMLNQTNLQNNNNKYYMGQVLEDDSGGNYSVWFRWGRVGKTAQTSLQSFGSKDQAIWEFQKKFREKTGNAWHCRANFIKYPGRYDLIEQDFGASRKYLEIKYLSALIEMISDIKAMEHQMREMNYDARRSPLGKLTPGQIKAGYEALKEISDCVEALKKLEEDEQDGPKTGRGKARKRKGNPNPDDKKALSDKLLHACNTYYTRIPHDFGMRVPPLISTPDDVKSQLDLLKALEDIEAAFSVI</sequence>
<dbReference type="PROSITE" id="PS51060">
    <property type="entry name" value="PARP_ALPHA_HD"/>
    <property type="match status" value="1"/>
</dbReference>
<dbReference type="FunFam" id="2.20.140.10:FF:000001">
    <property type="entry name" value="Poly [ADP-ribose] polymerase"/>
    <property type="match status" value="1"/>
</dbReference>
<feature type="region of interest" description="Disordered" evidence="10">
    <location>
        <begin position="18"/>
        <end position="44"/>
    </location>
</feature>
<evidence type="ECO:0000256" key="3">
    <source>
        <dbReference type="ARBA" id="ARBA00022676"/>
    </source>
</evidence>
<feature type="compositionally biased region" description="Basic and acidic residues" evidence="10">
    <location>
        <begin position="241"/>
        <end position="251"/>
    </location>
</feature>
<feature type="compositionally biased region" description="Basic and acidic residues" evidence="10">
    <location>
        <begin position="31"/>
        <end position="44"/>
    </location>
</feature>
<dbReference type="AlphaFoldDB" id="A0A0R3TGE8"/>
<dbReference type="EC" id="2.4.2.30" evidence="2"/>
<dbReference type="PROSITE" id="PS51977">
    <property type="entry name" value="WGR"/>
    <property type="match status" value="1"/>
</dbReference>
<evidence type="ECO:0000256" key="9">
    <source>
        <dbReference type="ARBA" id="ARBA00033987"/>
    </source>
</evidence>
<evidence type="ECO:0000256" key="6">
    <source>
        <dbReference type="ARBA" id="ARBA00023027"/>
    </source>
</evidence>
<dbReference type="WBParaSite" id="HNAJ_0000613901-mRNA-1">
    <property type="protein sequence ID" value="HNAJ_0000613901-mRNA-1"/>
    <property type="gene ID" value="HNAJ_0000613901"/>
</dbReference>
<dbReference type="GO" id="GO:1990404">
    <property type="term" value="F:NAD+-protein mono-ADP-ribosyltransferase activity"/>
    <property type="evidence" value="ECO:0007669"/>
    <property type="project" value="TreeGrafter"/>
</dbReference>
<keyword evidence="5" id="KW-0548">Nucleotidyltransferase</keyword>
<evidence type="ECO:0000256" key="10">
    <source>
        <dbReference type="SAM" id="MobiDB-lite"/>
    </source>
</evidence>
<feature type="region of interest" description="Disordered" evidence="10">
    <location>
        <begin position="241"/>
        <end position="272"/>
    </location>
</feature>